<keyword evidence="4" id="KW-1185">Reference proteome</keyword>
<dbReference type="EMBL" id="JAIRBC010000030">
    <property type="protein sequence ID" value="MCG2462360.1"/>
    <property type="molecule type" value="Genomic_DNA"/>
</dbReference>
<gene>
    <name evidence="3" type="ORF">K8352_16485</name>
</gene>
<evidence type="ECO:0000256" key="1">
    <source>
        <dbReference type="SAM" id="SignalP"/>
    </source>
</evidence>
<reference evidence="3" key="1">
    <citation type="submission" date="2023-02" db="EMBL/GenBank/DDBJ databases">
        <title>Genome of Flavobacteriaceae gen. nov. sp. strain F89.</title>
        <authorList>
            <person name="Wang Y."/>
        </authorList>
    </citation>
    <scope>NUCLEOTIDE SEQUENCE</scope>
    <source>
        <strain evidence="3">F89</strain>
    </source>
</reference>
<dbReference type="InterPro" id="IPR052018">
    <property type="entry name" value="PHP_domain"/>
</dbReference>
<dbReference type="GO" id="GO:0004534">
    <property type="term" value="F:5'-3' RNA exonuclease activity"/>
    <property type="evidence" value="ECO:0007669"/>
    <property type="project" value="TreeGrafter"/>
</dbReference>
<name>A0AAE3JPQ3_9FLAO</name>
<dbReference type="SUPFAM" id="SSF89550">
    <property type="entry name" value="PHP domain-like"/>
    <property type="match status" value="1"/>
</dbReference>
<dbReference type="Proteomes" id="UP001200642">
    <property type="component" value="Unassembled WGS sequence"/>
</dbReference>
<evidence type="ECO:0000313" key="3">
    <source>
        <dbReference type="EMBL" id="MCG2462360.1"/>
    </source>
</evidence>
<dbReference type="PANTHER" id="PTHR42924:SF3">
    <property type="entry name" value="POLYMERASE_HISTIDINOL PHOSPHATASE N-TERMINAL DOMAIN-CONTAINING PROTEIN"/>
    <property type="match status" value="1"/>
</dbReference>
<dbReference type="RefSeq" id="WP_317903500.1">
    <property type="nucleotide sequence ID" value="NZ_JAIRBC010000030.1"/>
</dbReference>
<dbReference type="InterPro" id="IPR004013">
    <property type="entry name" value="PHP_dom"/>
</dbReference>
<evidence type="ECO:0000259" key="2">
    <source>
        <dbReference type="SMART" id="SM00481"/>
    </source>
</evidence>
<accession>A0AAE3JPQ3</accession>
<keyword evidence="1" id="KW-0732">Signal</keyword>
<dbReference type="GO" id="GO:0035312">
    <property type="term" value="F:5'-3' DNA exonuclease activity"/>
    <property type="evidence" value="ECO:0007669"/>
    <property type="project" value="TreeGrafter"/>
</dbReference>
<sequence length="366" mass="42012">MRNLFFMLFALLDAFGLVAQNLNRVTESDVLNQRERHEIRMPHIEGIEIMRCDFHIHTVFSDGYVWPTTRVEEAWYDGLDAIAITDHVEFRPHKNYLPDSLNDVFAIAKPVADYYGILLIKGAEITRSMPPGHINAIFLKDIDALGMDDYMEAIEEAHNQGAYIFWNHPGWKVQQSVTKWWDVHDILVKNGWMQGVEVYNTNEWYPVALEWCLEKNLTYMANSDIHGTISYVFDTKKDPLRPMTLVFVKERGEQALKDALMKGNAVAFFAGKLAGPEVLLRQIFEASVVVGKRFNVIENGDVSIKISNLTDIPFVLEDEEGKNLILAPGTTVIIKVEDYHNKKSLKFKVTNLYYGMNKNLDVEMTF</sequence>
<dbReference type="InterPro" id="IPR003141">
    <property type="entry name" value="Pol/His_phosphatase_N"/>
</dbReference>
<dbReference type="AlphaFoldDB" id="A0AAE3JPQ3"/>
<comment type="caution">
    <text evidence="3">The sequence shown here is derived from an EMBL/GenBank/DDBJ whole genome shotgun (WGS) entry which is preliminary data.</text>
</comment>
<evidence type="ECO:0000313" key="4">
    <source>
        <dbReference type="Proteomes" id="UP001200642"/>
    </source>
</evidence>
<dbReference type="InterPro" id="IPR016195">
    <property type="entry name" value="Pol/histidinol_Pase-like"/>
</dbReference>
<feature type="signal peptide" evidence="1">
    <location>
        <begin position="1"/>
        <end position="19"/>
    </location>
</feature>
<organism evidence="3 4">
    <name type="scientific">Cerina litoralis</name>
    <dbReference type="NCBI Taxonomy" id="2874477"/>
    <lineage>
        <taxon>Bacteria</taxon>
        <taxon>Pseudomonadati</taxon>
        <taxon>Bacteroidota</taxon>
        <taxon>Flavobacteriia</taxon>
        <taxon>Flavobacteriales</taxon>
        <taxon>Flavobacteriaceae</taxon>
        <taxon>Cerina</taxon>
    </lineage>
</organism>
<protein>
    <submittedName>
        <fullName evidence="3">PHP domain-containing protein</fullName>
    </submittedName>
</protein>
<dbReference type="Gene3D" id="3.20.20.140">
    <property type="entry name" value="Metal-dependent hydrolases"/>
    <property type="match status" value="1"/>
</dbReference>
<feature type="domain" description="Polymerase/histidinol phosphatase N-terminal" evidence="2">
    <location>
        <begin position="52"/>
        <end position="129"/>
    </location>
</feature>
<feature type="chain" id="PRO_5041917279" evidence="1">
    <location>
        <begin position="20"/>
        <end position="366"/>
    </location>
</feature>
<dbReference type="SMART" id="SM00481">
    <property type="entry name" value="POLIIIAc"/>
    <property type="match status" value="1"/>
</dbReference>
<dbReference type="Pfam" id="PF02811">
    <property type="entry name" value="PHP"/>
    <property type="match status" value="1"/>
</dbReference>
<dbReference type="PANTHER" id="PTHR42924">
    <property type="entry name" value="EXONUCLEASE"/>
    <property type="match status" value="1"/>
</dbReference>
<proteinExistence type="predicted"/>